<keyword evidence="4" id="KW-1185">Reference proteome</keyword>
<feature type="transmembrane region" description="Helical" evidence="2">
    <location>
        <begin position="357"/>
        <end position="377"/>
    </location>
</feature>
<dbReference type="EMBL" id="CP050063">
    <property type="protein sequence ID" value="QIP12221.1"/>
    <property type="molecule type" value="Genomic_DNA"/>
</dbReference>
<dbReference type="AlphaFoldDB" id="A0A6G9AIC9"/>
<feature type="transmembrane region" description="Helical" evidence="2">
    <location>
        <begin position="34"/>
        <end position="54"/>
    </location>
</feature>
<accession>A0A6G9AIC9</accession>
<feature type="transmembrane region" description="Helical" evidence="2">
    <location>
        <begin position="534"/>
        <end position="555"/>
    </location>
</feature>
<feature type="transmembrane region" description="Helical" evidence="2">
    <location>
        <begin position="178"/>
        <end position="200"/>
    </location>
</feature>
<feature type="compositionally biased region" description="Polar residues" evidence="1">
    <location>
        <begin position="256"/>
        <end position="274"/>
    </location>
</feature>
<feature type="transmembrane region" description="Helical" evidence="2">
    <location>
        <begin position="502"/>
        <end position="528"/>
    </location>
</feature>
<gene>
    <name evidence="3" type="ORF">G8759_06045</name>
</gene>
<dbReference type="KEGG" id="spib:G8759_06045"/>
<proteinExistence type="predicted"/>
<feature type="transmembrane region" description="Helical" evidence="2">
    <location>
        <begin position="567"/>
        <end position="584"/>
    </location>
</feature>
<reference evidence="3 4" key="1">
    <citation type="submission" date="2020-03" db="EMBL/GenBank/DDBJ databases">
        <authorList>
            <person name="Kim M.K."/>
        </authorList>
    </citation>
    <scope>NUCLEOTIDE SEQUENCE [LARGE SCALE GENOMIC DNA]</scope>
    <source>
        <strain evidence="3 4">BT328</strain>
    </source>
</reference>
<feature type="compositionally biased region" description="Polar residues" evidence="1">
    <location>
        <begin position="287"/>
        <end position="298"/>
    </location>
</feature>
<evidence type="ECO:0000256" key="1">
    <source>
        <dbReference type="SAM" id="MobiDB-lite"/>
    </source>
</evidence>
<keyword evidence="2" id="KW-1133">Transmembrane helix</keyword>
<feature type="region of interest" description="Disordered" evidence="1">
    <location>
        <begin position="252"/>
        <end position="304"/>
    </location>
</feature>
<feature type="transmembrane region" description="Helical" evidence="2">
    <location>
        <begin position="143"/>
        <end position="166"/>
    </location>
</feature>
<keyword evidence="2" id="KW-0472">Membrane</keyword>
<keyword evidence="2" id="KW-0812">Transmembrane</keyword>
<evidence type="ECO:0000256" key="2">
    <source>
        <dbReference type="SAM" id="Phobius"/>
    </source>
</evidence>
<protein>
    <recommendedName>
        <fullName evidence="5">PNPLA domain-containing protein</fullName>
    </recommendedName>
</protein>
<evidence type="ECO:0000313" key="4">
    <source>
        <dbReference type="Proteomes" id="UP000501802"/>
    </source>
</evidence>
<dbReference type="SUPFAM" id="SSF52151">
    <property type="entry name" value="FabD/lysophospholipase-like"/>
    <property type="match status" value="1"/>
</dbReference>
<sequence length="1028" mass="114358">MVASLPQNSPKSDDDSDSWFHIDTILKLGYRYRVLLLVLSLVISSVLLFLEAPFGEYPIQTLSQKLAFGGQSPFLTIQKWGPDKRQLAQLELIVDTFFIFIYGFTLITWCSLFAHTSLFVIGNDGAKLDTPTARLMRQLGLKLALFVLVGMTADLIENTVLSTWLYIGINSIPEWLRWIWTIIVSLKFLPVITAIWYILLHPLGILYSFIELWPTKKNAFSAKRDNLQNHAKSQQDYMITVQQQYKEAVEKENISHSKGVNQRNRGKSSDSISSDRPGKPEDPSKPDGSQKSGGSTNPDEPPPSNGGPFRWLLTFWSSVLGVQFLLYLLLFMSIIINLDQFDEIFFLWLSSTNSLKIAGTIFCFLLTLVGLSAMFYVTSKILLYLKPIKGLELANILATDATTTQTTRTLMAHSGDFRFVQALPLVFVALPFVITFLAFMKSYGDLPLNEQGAISHVYQFFLLITVLVLSGIITVYIFSKYHRPSEETDMLLFTSTTPTQDYALLVRLIPGSMLYGQGLLNILLLIFIPPTGLAVAQFFGLHAVLLLWLCVIAYLGTLLIQFNKLPLYPLILGLAVYTFIVSMFNDNSTIRQTPDSASIVSSRPTIPQYFSQWYKDRKNPTDSIPLPVIIVASEGGGIRAASWTTACLHQLDVLIPGFSHYVFGISGVSGGGVGAATYVALQRAKAVSFSDTLPFVGNEAQDVISQDLISPTTASMLFRGGIHNFSPGPIPSLDRNRWLEDAWENAAFSTISSHSDSVRNLLSQSFLKIWRDSSGRPQTHFPLVFLNSSVAETGQKAILSPINLGNEPSLPQNAQNPVHPFYDVVDLFSTIQSDLPFKTATFLCARFPFVTSGGRVEGQLPNMKPSCQPAFHLIDGGYVENTGIMTSVQLIRSLQRLNSPPNSHYNVQYYLLFLRNGQASDNASSTTTFRFLSEPLTGFLNATGRQGLTLDQLVAYTLKKGINDSENELHFSYVNIALDRSTGHQYPLGWYLSPTAAKEMSTTAQKSIKKLIDKELKPIKDAISAQHK</sequence>
<evidence type="ECO:0008006" key="5">
    <source>
        <dbReference type="Google" id="ProtNLM"/>
    </source>
</evidence>
<organism evidence="3 4">
    <name type="scientific">Spirosoma aureum</name>
    <dbReference type="NCBI Taxonomy" id="2692134"/>
    <lineage>
        <taxon>Bacteria</taxon>
        <taxon>Pseudomonadati</taxon>
        <taxon>Bacteroidota</taxon>
        <taxon>Cytophagia</taxon>
        <taxon>Cytophagales</taxon>
        <taxon>Cytophagaceae</taxon>
        <taxon>Spirosoma</taxon>
    </lineage>
</organism>
<feature type="transmembrane region" description="Helical" evidence="2">
    <location>
        <begin position="419"/>
        <end position="440"/>
    </location>
</feature>
<evidence type="ECO:0000313" key="3">
    <source>
        <dbReference type="EMBL" id="QIP12221.1"/>
    </source>
</evidence>
<name>A0A6G9AIC9_9BACT</name>
<feature type="compositionally biased region" description="Basic and acidic residues" evidence="1">
    <location>
        <begin position="276"/>
        <end position="285"/>
    </location>
</feature>
<dbReference type="Proteomes" id="UP000501802">
    <property type="component" value="Chromosome"/>
</dbReference>
<dbReference type="RefSeq" id="WP_167206144.1">
    <property type="nucleotide sequence ID" value="NZ_CP050063.1"/>
</dbReference>
<feature type="transmembrane region" description="Helical" evidence="2">
    <location>
        <begin position="311"/>
        <end position="337"/>
    </location>
</feature>
<feature type="transmembrane region" description="Helical" evidence="2">
    <location>
        <begin position="97"/>
        <end position="122"/>
    </location>
</feature>
<feature type="transmembrane region" description="Helical" evidence="2">
    <location>
        <begin position="460"/>
        <end position="481"/>
    </location>
</feature>
<dbReference type="InterPro" id="IPR016035">
    <property type="entry name" value="Acyl_Trfase/lysoPLipase"/>
</dbReference>